<dbReference type="GO" id="GO:0002116">
    <property type="term" value="C:semaphorin receptor complex"/>
    <property type="evidence" value="ECO:0007669"/>
    <property type="project" value="TreeGrafter"/>
</dbReference>
<dbReference type="GO" id="GO:0007162">
    <property type="term" value="P:negative regulation of cell adhesion"/>
    <property type="evidence" value="ECO:0007669"/>
    <property type="project" value="TreeGrafter"/>
</dbReference>
<dbReference type="GO" id="GO:0008045">
    <property type="term" value="P:motor neuron axon guidance"/>
    <property type="evidence" value="ECO:0007669"/>
    <property type="project" value="TreeGrafter"/>
</dbReference>
<evidence type="ECO:0000256" key="4">
    <source>
        <dbReference type="ARBA" id="ARBA00023180"/>
    </source>
</evidence>
<keyword evidence="4" id="KW-0325">Glycoprotein</keyword>
<feature type="non-terminal residue" evidence="6">
    <location>
        <position position="1"/>
    </location>
</feature>
<dbReference type="Proteomes" id="UP000676336">
    <property type="component" value="Unassembled WGS sequence"/>
</dbReference>
<reference evidence="6" key="1">
    <citation type="submission" date="2021-02" db="EMBL/GenBank/DDBJ databases">
        <authorList>
            <person name="Nowell W R."/>
        </authorList>
    </citation>
    <scope>NUCLEOTIDE SEQUENCE</scope>
</reference>
<dbReference type="InterPro" id="IPR013783">
    <property type="entry name" value="Ig-like_fold"/>
</dbReference>
<keyword evidence="3" id="KW-1015">Disulfide bond</keyword>
<dbReference type="GO" id="GO:0017154">
    <property type="term" value="F:semaphorin receptor activity"/>
    <property type="evidence" value="ECO:0007669"/>
    <property type="project" value="InterPro"/>
</dbReference>
<evidence type="ECO:0000313" key="7">
    <source>
        <dbReference type="Proteomes" id="UP000676336"/>
    </source>
</evidence>
<dbReference type="InterPro" id="IPR036352">
    <property type="entry name" value="Semap_dom_sf"/>
</dbReference>
<dbReference type="GO" id="GO:0030334">
    <property type="term" value="P:regulation of cell migration"/>
    <property type="evidence" value="ECO:0007669"/>
    <property type="project" value="TreeGrafter"/>
</dbReference>
<comment type="caution">
    <text evidence="6">The sequence shown here is derived from an EMBL/GenBank/DDBJ whole genome shotgun (WGS) entry which is preliminary data.</text>
</comment>
<proteinExistence type="predicted"/>
<dbReference type="EMBL" id="CAJOBI010252088">
    <property type="protein sequence ID" value="CAF5106219.1"/>
    <property type="molecule type" value="Genomic_DNA"/>
</dbReference>
<organism evidence="6 7">
    <name type="scientific">Rotaria magnacalcarata</name>
    <dbReference type="NCBI Taxonomy" id="392030"/>
    <lineage>
        <taxon>Eukaryota</taxon>
        <taxon>Metazoa</taxon>
        <taxon>Spiralia</taxon>
        <taxon>Gnathifera</taxon>
        <taxon>Rotifera</taxon>
        <taxon>Eurotatoria</taxon>
        <taxon>Bdelloidea</taxon>
        <taxon>Philodinida</taxon>
        <taxon>Philodinidae</taxon>
        <taxon>Rotaria</taxon>
    </lineage>
</organism>
<comment type="subcellular location">
    <subcellularLocation>
        <location evidence="1">Membrane</location>
    </subcellularLocation>
</comment>
<protein>
    <recommendedName>
        <fullName evidence="5">PSI domain-containing protein</fullName>
    </recommendedName>
</protein>
<dbReference type="GO" id="GO:0005886">
    <property type="term" value="C:plasma membrane"/>
    <property type="evidence" value="ECO:0007669"/>
    <property type="project" value="TreeGrafter"/>
</dbReference>
<evidence type="ECO:0000259" key="5">
    <source>
        <dbReference type="SMART" id="SM00423"/>
    </source>
</evidence>
<dbReference type="GO" id="GO:0008360">
    <property type="term" value="P:regulation of cell shape"/>
    <property type="evidence" value="ECO:0007669"/>
    <property type="project" value="TreeGrafter"/>
</dbReference>
<dbReference type="SMART" id="SM00423">
    <property type="entry name" value="PSI"/>
    <property type="match status" value="2"/>
</dbReference>
<dbReference type="PANTHER" id="PTHR22625">
    <property type="entry name" value="PLEXIN"/>
    <property type="match status" value="1"/>
</dbReference>
<dbReference type="SUPFAM" id="SSF103575">
    <property type="entry name" value="Plexin repeat"/>
    <property type="match status" value="1"/>
</dbReference>
<keyword evidence="2" id="KW-0472">Membrane</keyword>
<feature type="domain" description="PSI" evidence="5">
    <location>
        <begin position="235"/>
        <end position="277"/>
    </location>
</feature>
<dbReference type="GO" id="GO:0097374">
    <property type="term" value="P:sensory neuron axon guidance"/>
    <property type="evidence" value="ECO:0007669"/>
    <property type="project" value="TreeGrafter"/>
</dbReference>
<dbReference type="InterPro" id="IPR015943">
    <property type="entry name" value="WD40/YVTN_repeat-like_dom_sf"/>
</dbReference>
<evidence type="ECO:0000256" key="1">
    <source>
        <dbReference type="ARBA" id="ARBA00004370"/>
    </source>
</evidence>
<dbReference type="InterPro" id="IPR002165">
    <property type="entry name" value="Plexin_repeat"/>
</dbReference>
<feature type="non-terminal residue" evidence="6">
    <location>
        <position position="277"/>
    </location>
</feature>
<dbReference type="GO" id="GO:0050772">
    <property type="term" value="P:positive regulation of axonogenesis"/>
    <property type="evidence" value="ECO:0007669"/>
    <property type="project" value="TreeGrafter"/>
</dbReference>
<name>A0A8S3F6B5_9BILA</name>
<feature type="domain" description="PSI" evidence="5">
    <location>
        <begin position="93"/>
        <end position="138"/>
    </location>
</feature>
<gene>
    <name evidence="6" type="ORF">SMN809_LOCUS61901</name>
</gene>
<dbReference type="PANTHER" id="PTHR22625:SF44">
    <property type="entry name" value="PLEXIN-B"/>
    <property type="match status" value="1"/>
</dbReference>
<evidence type="ECO:0000313" key="6">
    <source>
        <dbReference type="EMBL" id="CAF5106219.1"/>
    </source>
</evidence>
<dbReference type="Gene3D" id="2.130.10.10">
    <property type="entry name" value="YVTN repeat-like/Quinoprotein amine dehydrogenase"/>
    <property type="match status" value="1"/>
</dbReference>
<evidence type="ECO:0000256" key="3">
    <source>
        <dbReference type="ARBA" id="ARBA00023157"/>
    </source>
</evidence>
<dbReference type="SUPFAM" id="SSF101912">
    <property type="entry name" value="Sema domain"/>
    <property type="match status" value="1"/>
</dbReference>
<accession>A0A8S3F6B5</accession>
<dbReference type="Gene3D" id="2.60.40.10">
    <property type="entry name" value="Immunoglobulins"/>
    <property type="match status" value="1"/>
</dbReference>
<evidence type="ECO:0000256" key="2">
    <source>
        <dbReference type="ARBA" id="ARBA00023136"/>
    </source>
</evidence>
<dbReference type="InterPro" id="IPR016201">
    <property type="entry name" value="PSI"/>
</dbReference>
<dbReference type="AlphaFoldDB" id="A0A8S3F6B5"/>
<dbReference type="Pfam" id="PF01437">
    <property type="entry name" value="PSI"/>
    <property type="match status" value="1"/>
</dbReference>
<sequence length="277" mass="31812">SIEEIEPIIELYDRVNFTAIEIGSNEKDTIIFIGDDNGTVHTFQTSNTNEIYKQSFQSKIIVDLKLINTIPTLKDAKLIVLTENQIIKQNLSTCEQYTTCNECSTIPLCHWCSRENRCTATFECEYENQRTNRINMCAYIEQVIPQTITLNVLNIELQVMFNVPLRSDTNEYMCGFTFKNGEQLYRTNASLSHNIVKCFPPILNNMNQAIYNVVLSIEHVKGNVTFGSYSLIFLNCSNFASCSSCTLYSNLCLWNRETVKCIFQQNDRFLLSNNQSL</sequence>
<dbReference type="InterPro" id="IPR031148">
    <property type="entry name" value="Plexin"/>
</dbReference>